<dbReference type="GO" id="GO:0019901">
    <property type="term" value="F:protein kinase binding"/>
    <property type="evidence" value="ECO:0007669"/>
    <property type="project" value="TreeGrafter"/>
</dbReference>
<organism evidence="9 10">
    <name type="scientific">Blomia tropicalis</name>
    <name type="common">Mite</name>
    <dbReference type="NCBI Taxonomy" id="40697"/>
    <lineage>
        <taxon>Eukaryota</taxon>
        <taxon>Metazoa</taxon>
        <taxon>Ecdysozoa</taxon>
        <taxon>Arthropoda</taxon>
        <taxon>Chelicerata</taxon>
        <taxon>Arachnida</taxon>
        <taxon>Acari</taxon>
        <taxon>Acariformes</taxon>
        <taxon>Sarcoptiformes</taxon>
        <taxon>Astigmata</taxon>
        <taxon>Glycyphagoidea</taxon>
        <taxon>Echimyopodidae</taxon>
        <taxon>Blomia</taxon>
    </lineage>
</organism>
<dbReference type="PANTHER" id="PTHR13250:SF1">
    <property type="entry name" value="PROGRAMMED CELL DEATH PROTEIN 10"/>
    <property type="match status" value="1"/>
</dbReference>
<keyword evidence="5" id="KW-0963">Cytoplasm</keyword>
<keyword evidence="4" id="KW-1003">Cell membrane</keyword>
<dbReference type="InterPro" id="IPR048288">
    <property type="entry name" value="PDCD10_N"/>
</dbReference>
<dbReference type="GO" id="GO:1903358">
    <property type="term" value="P:regulation of Golgi organization"/>
    <property type="evidence" value="ECO:0007669"/>
    <property type="project" value="TreeGrafter"/>
</dbReference>
<keyword evidence="10" id="KW-1185">Reference proteome</keyword>
<feature type="region of interest" description="Disordered" evidence="7">
    <location>
        <begin position="1"/>
        <end position="69"/>
    </location>
</feature>
<dbReference type="Pfam" id="PF20929">
    <property type="entry name" value="PDCD10_N"/>
    <property type="match status" value="1"/>
</dbReference>
<comment type="similarity">
    <text evidence="3">Belongs to the PDCD10 family.</text>
</comment>
<evidence type="ECO:0000256" key="3">
    <source>
        <dbReference type="ARBA" id="ARBA00009181"/>
    </source>
</evidence>
<evidence type="ECO:0000313" key="9">
    <source>
        <dbReference type="EMBL" id="KAJ6215675.1"/>
    </source>
</evidence>
<dbReference type="Pfam" id="PF06840">
    <property type="entry name" value="PDC10_C"/>
    <property type="match status" value="1"/>
</dbReference>
<feature type="domain" description="Glycosyl transferase CAP10" evidence="8">
    <location>
        <begin position="538"/>
        <end position="800"/>
    </location>
</feature>
<dbReference type="SMART" id="SM00672">
    <property type="entry name" value="CAP10"/>
    <property type="match status" value="1"/>
</dbReference>
<sequence length="833" mass="97071">MNMSVSNGTTIGGGGGGVSQSSSSTNHHNSHHIHSTSSSSRGQLQHHQHPSSSSTSQASPPPQQQNNSVNGHLIWPIVIRPLLCKIQKRSQFAAVTMLNALGKAENTEPGFLLEFVTLLLTNRDINVNMTESLLRLQACIPEFEEQRCRRAEEPFQELNRKTFTLKKILSRIPDEIDDRKIFLETIKEIASAIKKLLDCVNEVTNGGYLASYMDKRAVESRKREFIKDSKNFSQTLKEFFRGGQEQAVFQSAAQLIYATNSIQKTIKSRCDQPISFGFVFSSNTIGTDSYESKHDEQVIILGPGFDSPESIILPTRYLFVLHRRPIDSINIHIITPEDVKNYSDRCHLWTQTFNETNFCIRLPNGTHSNELHELLEQSVYCNKSLVQMDEDEYQITIVRYRLFQISKCLKRRIELQIYHNQSIIYRKSFSNNRMLNLFSDHCDCVQDDWPKLLKCQTNLANVRLMKQIEHDLKPFSNGIDFDIILNETIHRFGPHERTYAFCLYQILSNQLYRKCFGEYVGFARFYDEILLSLLRKVSIPDVEFIANLGDWPLSLKNNGRMPIPIFSWCGNKRDSYDIVLPTYELTESILHAQERISVDIFSTFGRQPIPFESKLNRLFWRGRDSNRARLKLIDISRNDPTLYNVSITNFFFFRDEMDQYMNQDENPSNETRRTIPYVSFFDFFLNRYQINIDGTVAAYRFPFLLAGNSLILKQESIYYEFFYHLLSEGEHYISVKENLENLSTILNRLMKSNDPNIELQSKRIIWNARKFVLQHLLPENIYCYYYNVLEQYSKLLLKSKPIQQRPEMELIFKDSIDPFANDCKCESRRHDEL</sequence>
<proteinExistence type="inferred from homology"/>
<dbReference type="Gene3D" id="1.20.120.1950">
    <property type="match status" value="1"/>
</dbReference>
<reference evidence="9" key="1">
    <citation type="submission" date="2022-12" db="EMBL/GenBank/DDBJ databases">
        <title>Genome assemblies of Blomia tropicalis.</title>
        <authorList>
            <person name="Cui Y."/>
        </authorList>
    </citation>
    <scope>NUCLEOTIDE SEQUENCE</scope>
    <source>
        <tissue evidence="9">Adult mites</tissue>
    </source>
</reference>
<dbReference type="Proteomes" id="UP001142055">
    <property type="component" value="Chromosome 4"/>
</dbReference>
<protein>
    <recommendedName>
        <fullName evidence="8">Glycosyl transferase CAP10 domain-containing protein</fullName>
    </recommendedName>
</protein>
<evidence type="ECO:0000313" key="10">
    <source>
        <dbReference type="Proteomes" id="UP001142055"/>
    </source>
</evidence>
<evidence type="ECO:0000256" key="4">
    <source>
        <dbReference type="ARBA" id="ARBA00022475"/>
    </source>
</evidence>
<evidence type="ECO:0000256" key="5">
    <source>
        <dbReference type="ARBA" id="ARBA00022490"/>
    </source>
</evidence>
<evidence type="ECO:0000256" key="7">
    <source>
        <dbReference type="SAM" id="MobiDB-lite"/>
    </source>
</evidence>
<evidence type="ECO:0000256" key="1">
    <source>
        <dbReference type="ARBA" id="ARBA00004202"/>
    </source>
</evidence>
<evidence type="ECO:0000256" key="6">
    <source>
        <dbReference type="ARBA" id="ARBA00023136"/>
    </source>
</evidence>
<accession>A0A9Q0M179</accession>
<dbReference type="InterPro" id="IPR009652">
    <property type="entry name" value="PDCD10"/>
</dbReference>
<evidence type="ECO:0000256" key="2">
    <source>
        <dbReference type="ARBA" id="ARBA00004496"/>
    </source>
</evidence>
<dbReference type="GO" id="GO:0005737">
    <property type="term" value="C:cytoplasm"/>
    <property type="evidence" value="ECO:0007669"/>
    <property type="project" value="UniProtKB-SubCell"/>
</dbReference>
<dbReference type="PANTHER" id="PTHR13250">
    <property type="entry name" value="TF-1 CELL APOPTOSIS RELATED PROTEIN-15"/>
    <property type="match status" value="1"/>
</dbReference>
<name>A0A9Q0M179_BLOTA</name>
<dbReference type="InterPro" id="IPR006598">
    <property type="entry name" value="CAP10"/>
</dbReference>
<comment type="subcellular location">
    <subcellularLocation>
        <location evidence="1">Cell membrane</location>
        <topology evidence="1">Peripheral membrane protein</topology>
    </subcellularLocation>
    <subcellularLocation>
        <location evidence="2">Cytoplasm</location>
    </subcellularLocation>
</comment>
<dbReference type="Pfam" id="PF05686">
    <property type="entry name" value="Glyco_transf_90"/>
    <property type="match status" value="1"/>
</dbReference>
<dbReference type="GO" id="GO:0005886">
    <property type="term" value="C:plasma membrane"/>
    <property type="evidence" value="ECO:0007669"/>
    <property type="project" value="UniProtKB-SubCell"/>
</dbReference>
<comment type="caution">
    <text evidence="9">The sequence shown here is derived from an EMBL/GenBank/DDBJ whole genome shotgun (WGS) entry which is preliminary data.</text>
</comment>
<gene>
    <name evidence="9" type="ORF">RDWZM_010175</name>
</gene>
<dbReference type="InterPro" id="IPR053750">
    <property type="entry name" value="PDCD10_Homolog"/>
</dbReference>
<keyword evidence="6" id="KW-0472">Membrane</keyword>
<evidence type="ECO:0000259" key="8">
    <source>
        <dbReference type="SMART" id="SM00672"/>
    </source>
</evidence>
<dbReference type="AlphaFoldDB" id="A0A9Q0M179"/>
<dbReference type="EMBL" id="JAPWDV010000004">
    <property type="protein sequence ID" value="KAJ6215675.1"/>
    <property type="molecule type" value="Genomic_DNA"/>
</dbReference>
<dbReference type="GO" id="GO:0090443">
    <property type="term" value="C:FAR/SIN/STRIPAK complex"/>
    <property type="evidence" value="ECO:0007669"/>
    <property type="project" value="TreeGrafter"/>
</dbReference>